<dbReference type="InterPro" id="IPR050596">
    <property type="entry name" value="AspAT/PAT-like"/>
</dbReference>
<name>A0ABS8N762_9CLOT</name>
<organism evidence="8 9">
    <name type="scientific">Clostridium aromativorans</name>
    <dbReference type="NCBI Taxonomy" id="2836848"/>
    <lineage>
        <taxon>Bacteria</taxon>
        <taxon>Bacillati</taxon>
        <taxon>Bacillota</taxon>
        <taxon>Clostridia</taxon>
        <taxon>Eubacteriales</taxon>
        <taxon>Clostridiaceae</taxon>
        <taxon>Clostridium</taxon>
    </lineage>
</organism>
<feature type="domain" description="Aminotransferase class I/classII large" evidence="7">
    <location>
        <begin position="27"/>
        <end position="378"/>
    </location>
</feature>
<evidence type="ECO:0000256" key="1">
    <source>
        <dbReference type="ARBA" id="ARBA00001933"/>
    </source>
</evidence>
<sequence length="385" mass="42718">MIKLSKATEIPRSSIRKMFDIASTMDNVISFAVGEPDFITPRNIIDAAKKALDAGETHYTPNAGILPLRKAVSKKLKEYNGIDYDPETEIIITTGGMEALMLSMITAFNQGDEIILTDPCWTNYPNQVLICGAVPKFVQVFEEDSFIYNPDKLAKAITPKTKAIIINSPANPTGGVASREVLEDIAKIAIKYDLLVFSDEVYRRFVYDDVKFSSITSIKSMKERTILIDSFSKSYAMTGWRVGFTAGPKEIISNMTKLQENVCACVNSATQFAALEALEGPQDSLNNMIEKYAERRKLIYDGINSIENLSCKKPKGAFYAFINITKTGLTSEEFAMRLLKEARVVVVPGTGFGKHGEGFVRISYATSNQNIEEGIKRINNFVKSL</sequence>
<gene>
    <name evidence="8" type="ORF">LN736_12380</name>
</gene>
<reference evidence="8" key="1">
    <citation type="submission" date="2021-11" db="EMBL/GenBank/DDBJ databases">
        <authorList>
            <person name="Qingchun L."/>
            <person name="Dong Z."/>
            <person name="Zongwei Q."/>
            <person name="Jia Z."/>
            <person name="Duotao L."/>
        </authorList>
    </citation>
    <scope>NUCLEOTIDE SEQUENCE</scope>
    <source>
        <strain evidence="8">WLY-B-L2</strain>
    </source>
</reference>
<evidence type="ECO:0000256" key="5">
    <source>
        <dbReference type="ARBA" id="ARBA00022898"/>
    </source>
</evidence>
<evidence type="ECO:0000256" key="4">
    <source>
        <dbReference type="ARBA" id="ARBA00022679"/>
    </source>
</evidence>
<dbReference type="EC" id="2.6.1.-" evidence="6"/>
<evidence type="ECO:0000313" key="8">
    <source>
        <dbReference type="EMBL" id="MCC9295656.1"/>
    </source>
</evidence>
<keyword evidence="4 6" id="KW-0808">Transferase</keyword>
<dbReference type="PANTHER" id="PTHR46383">
    <property type="entry name" value="ASPARTATE AMINOTRANSFERASE"/>
    <property type="match status" value="1"/>
</dbReference>
<dbReference type="InterPro" id="IPR004838">
    <property type="entry name" value="NHTrfase_class1_PyrdxlP-BS"/>
</dbReference>
<dbReference type="GO" id="GO:0008483">
    <property type="term" value="F:transaminase activity"/>
    <property type="evidence" value="ECO:0007669"/>
    <property type="project" value="UniProtKB-KW"/>
</dbReference>
<dbReference type="InterPro" id="IPR015421">
    <property type="entry name" value="PyrdxlP-dep_Trfase_major"/>
</dbReference>
<evidence type="ECO:0000256" key="3">
    <source>
        <dbReference type="ARBA" id="ARBA00022576"/>
    </source>
</evidence>
<protein>
    <recommendedName>
        <fullName evidence="6">Aminotransferase</fullName>
        <ecNumber evidence="6">2.6.1.-</ecNumber>
    </recommendedName>
</protein>
<dbReference type="InterPro" id="IPR015424">
    <property type="entry name" value="PyrdxlP-dep_Trfase"/>
</dbReference>
<dbReference type="InterPro" id="IPR004839">
    <property type="entry name" value="Aminotransferase_I/II_large"/>
</dbReference>
<dbReference type="PROSITE" id="PS00105">
    <property type="entry name" value="AA_TRANSFER_CLASS_1"/>
    <property type="match status" value="1"/>
</dbReference>
<keyword evidence="5" id="KW-0663">Pyridoxal phosphate</keyword>
<dbReference type="RefSeq" id="WP_150356626.1">
    <property type="nucleotide sequence ID" value="NZ_JAJJPB010000016.1"/>
</dbReference>
<comment type="cofactor">
    <cofactor evidence="1 6">
        <name>pyridoxal 5'-phosphate</name>
        <dbReference type="ChEBI" id="CHEBI:597326"/>
    </cofactor>
</comment>
<dbReference type="SUPFAM" id="SSF53383">
    <property type="entry name" value="PLP-dependent transferases"/>
    <property type="match status" value="1"/>
</dbReference>
<accession>A0ABS8N762</accession>
<dbReference type="PANTHER" id="PTHR46383:SF3">
    <property type="entry name" value="ASPARTATE AMINOTRANSFERASE-RELATED"/>
    <property type="match status" value="1"/>
</dbReference>
<comment type="caution">
    <text evidence="8">The sequence shown here is derived from an EMBL/GenBank/DDBJ whole genome shotgun (WGS) entry which is preliminary data.</text>
</comment>
<evidence type="ECO:0000313" key="9">
    <source>
        <dbReference type="Proteomes" id="UP001165422"/>
    </source>
</evidence>
<evidence type="ECO:0000256" key="2">
    <source>
        <dbReference type="ARBA" id="ARBA00007441"/>
    </source>
</evidence>
<proteinExistence type="inferred from homology"/>
<dbReference type="Gene3D" id="3.90.1150.10">
    <property type="entry name" value="Aspartate Aminotransferase, domain 1"/>
    <property type="match status" value="1"/>
</dbReference>
<dbReference type="EMBL" id="JAJJPB010000016">
    <property type="protein sequence ID" value="MCC9295656.1"/>
    <property type="molecule type" value="Genomic_DNA"/>
</dbReference>
<evidence type="ECO:0000259" key="7">
    <source>
        <dbReference type="Pfam" id="PF00155"/>
    </source>
</evidence>
<dbReference type="CDD" id="cd00609">
    <property type="entry name" value="AAT_like"/>
    <property type="match status" value="1"/>
</dbReference>
<dbReference type="Gene3D" id="3.40.640.10">
    <property type="entry name" value="Type I PLP-dependent aspartate aminotransferase-like (Major domain)"/>
    <property type="match status" value="1"/>
</dbReference>
<dbReference type="Pfam" id="PF00155">
    <property type="entry name" value="Aminotran_1_2"/>
    <property type="match status" value="1"/>
</dbReference>
<keyword evidence="3 6" id="KW-0032">Aminotransferase</keyword>
<keyword evidence="9" id="KW-1185">Reference proteome</keyword>
<evidence type="ECO:0000256" key="6">
    <source>
        <dbReference type="RuleBase" id="RU000481"/>
    </source>
</evidence>
<dbReference type="InterPro" id="IPR015422">
    <property type="entry name" value="PyrdxlP-dep_Trfase_small"/>
</dbReference>
<dbReference type="Proteomes" id="UP001165422">
    <property type="component" value="Unassembled WGS sequence"/>
</dbReference>
<comment type="similarity">
    <text evidence="2 6">Belongs to the class-I pyridoxal-phosphate-dependent aminotransferase family.</text>
</comment>